<dbReference type="RefSeq" id="WP_138691506.1">
    <property type="nucleotide sequence ID" value="NZ_JBHSAZ010000019.1"/>
</dbReference>
<name>A0A5S4GJ83_9ACTN</name>
<gene>
    <name evidence="1" type="ORF">ETD85_21305</name>
</gene>
<dbReference type="OrthoDB" id="3665167at2"/>
<keyword evidence="2" id="KW-1185">Reference proteome</keyword>
<proteinExistence type="predicted"/>
<accession>A0A5S4GJ83</accession>
<dbReference type="EMBL" id="VCKX01000062">
    <property type="protein sequence ID" value="TMR33008.1"/>
    <property type="molecule type" value="Genomic_DNA"/>
</dbReference>
<dbReference type="Proteomes" id="UP000306628">
    <property type="component" value="Unassembled WGS sequence"/>
</dbReference>
<reference evidence="1 2" key="1">
    <citation type="submission" date="2019-05" db="EMBL/GenBank/DDBJ databases">
        <title>Draft genome sequence of Nonomuraea zeae DSM 100528.</title>
        <authorList>
            <person name="Saricaoglu S."/>
            <person name="Isik K."/>
        </authorList>
    </citation>
    <scope>NUCLEOTIDE SEQUENCE [LARGE SCALE GENOMIC DNA]</scope>
    <source>
        <strain evidence="1 2">DSM 100528</strain>
    </source>
</reference>
<dbReference type="AlphaFoldDB" id="A0A5S4GJ83"/>
<sequence>MYFIHRDWEAGPLCKSVRHVPGRTVLEWFRGLWEPDGLDRAHADLNGAPYELEWLRECGDTPPEDMIELRRRIRMQLWADNDLHIDDHSIRISSMGVHLEEAFYFVDDARVAEQPDRWAYPVHPSWPLPAAAASGPAPFVPPFPCAELAAPTTGDAGATYLLFTTLNARHDTLGWDRTYVFPGVRLPQLGAALRRPLQNRDAWPGPLLDLRALVAPDEDGIAPALERLSRLTGDAGETAETHDQAHRAALEHLRAFTPGEGRLPDRTLLHVGEHLAQTALRGDSIGHRPWYVFDDIWASTHPDLAASLIHYAYHWDPGCSRKHGLMMPCAHEEYLDLRLGYADRVRDYEPYDEPLVTKLTGSRSVAELRHQISQDAGTGKQRLLLVLDQDHRSELFGVIGALLGHPTPDACELRYIHLVQPRRHRSEQPARLIKALCFELRKEGYTSLVLSQPPTEPCQKRLRAVTLRGTAPTSRVIPLTDFRPPKNYAWRADPFLL</sequence>
<organism evidence="1 2">
    <name type="scientific">Nonomuraea zeae</name>
    <dbReference type="NCBI Taxonomy" id="1642303"/>
    <lineage>
        <taxon>Bacteria</taxon>
        <taxon>Bacillati</taxon>
        <taxon>Actinomycetota</taxon>
        <taxon>Actinomycetes</taxon>
        <taxon>Streptosporangiales</taxon>
        <taxon>Streptosporangiaceae</taxon>
        <taxon>Nonomuraea</taxon>
    </lineage>
</organism>
<evidence type="ECO:0000313" key="2">
    <source>
        <dbReference type="Proteomes" id="UP000306628"/>
    </source>
</evidence>
<evidence type="ECO:0000313" key="1">
    <source>
        <dbReference type="EMBL" id="TMR33008.1"/>
    </source>
</evidence>
<comment type="caution">
    <text evidence="1">The sequence shown here is derived from an EMBL/GenBank/DDBJ whole genome shotgun (WGS) entry which is preliminary data.</text>
</comment>
<protein>
    <submittedName>
        <fullName evidence="1">Uncharacterized protein</fullName>
    </submittedName>
</protein>